<dbReference type="Proteomes" id="UP000176700">
    <property type="component" value="Unassembled WGS sequence"/>
</dbReference>
<keyword evidence="5" id="KW-0812">Transmembrane</keyword>
<reference evidence="7 8" key="1">
    <citation type="journal article" date="2016" name="Nat. Commun.">
        <title>Thousands of microbial genomes shed light on interconnected biogeochemical processes in an aquifer system.</title>
        <authorList>
            <person name="Anantharaman K."/>
            <person name="Brown C.T."/>
            <person name="Hug L.A."/>
            <person name="Sharon I."/>
            <person name="Castelle C.J."/>
            <person name="Probst A.J."/>
            <person name="Thomas B.C."/>
            <person name="Singh A."/>
            <person name="Wilkins M.J."/>
            <person name="Karaoz U."/>
            <person name="Brodie E.L."/>
            <person name="Williams K.H."/>
            <person name="Hubbard S.S."/>
            <person name="Banfield J.F."/>
        </authorList>
    </citation>
    <scope>NUCLEOTIDE SEQUENCE [LARGE SCALE GENOMIC DNA]</scope>
</reference>
<protein>
    <recommendedName>
        <fullName evidence="2">Cell shape-determining protein MreC</fullName>
    </recommendedName>
    <alternativeName>
        <fullName evidence="4">Cell shape protein MreC</fullName>
    </alternativeName>
</protein>
<keyword evidence="5" id="KW-1133">Transmembrane helix</keyword>
<name>A0A1G2FY28_9BACT</name>
<evidence type="ECO:0000256" key="5">
    <source>
        <dbReference type="SAM" id="Phobius"/>
    </source>
</evidence>
<evidence type="ECO:0000256" key="2">
    <source>
        <dbReference type="ARBA" id="ARBA00013855"/>
    </source>
</evidence>
<sequence>MGRPKNIRIFFGFFIAALLFSFIINILAPMRSLALTFLSTPLVGAGYVWSGIIEQFSLLGAGKRSGIIELKKENTYLKIKSMRDEVRISEYQSLDAEVSTLQITHDVIPASVMFKRLDSFAHTALLNKGHTDGVSSGNIVFYKNALLGFIQDTSGHSSTVKFAFAPFTEMNGILAGPGVPVILEGKGAGFYITKVPRGVTVDIGEIVVNNIADSFIIGEVVSIKDEVTTPFLELLVRSPINADIIKEVFIGK</sequence>
<dbReference type="InterPro" id="IPR007221">
    <property type="entry name" value="MreC"/>
</dbReference>
<accession>A0A1G2FY28</accession>
<evidence type="ECO:0000256" key="3">
    <source>
        <dbReference type="ARBA" id="ARBA00022960"/>
    </source>
</evidence>
<proteinExistence type="inferred from homology"/>
<dbReference type="AlphaFoldDB" id="A0A1G2FY28"/>
<evidence type="ECO:0000313" key="8">
    <source>
        <dbReference type="Proteomes" id="UP000176700"/>
    </source>
</evidence>
<gene>
    <name evidence="7" type="ORF">A2W41_02635</name>
</gene>
<keyword evidence="5" id="KW-0472">Membrane</keyword>
<dbReference type="PANTHER" id="PTHR34138">
    <property type="entry name" value="CELL SHAPE-DETERMINING PROTEIN MREC"/>
    <property type="match status" value="1"/>
</dbReference>
<comment type="similarity">
    <text evidence="1">Belongs to the MreC family.</text>
</comment>
<dbReference type="Gene3D" id="2.40.10.350">
    <property type="entry name" value="Rod shape-determining protein MreC, domain 2"/>
    <property type="match status" value="1"/>
</dbReference>
<comment type="caution">
    <text evidence="7">The sequence shown here is derived from an EMBL/GenBank/DDBJ whole genome shotgun (WGS) entry which is preliminary data.</text>
</comment>
<feature type="domain" description="Rod shape-determining protein MreC beta-barrel core" evidence="6">
    <location>
        <begin position="112"/>
        <end position="250"/>
    </location>
</feature>
<dbReference type="InterPro" id="IPR042177">
    <property type="entry name" value="Cell/Rod_1"/>
</dbReference>
<dbReference type="EMBL" id="MHNI01000012">
    <property type="protein sequence ID" value="OGZ42985.1"/>
    <property type="molecule type" value="Genomic_DNA"/>
</dbReference>
<evidence type="ECO:0000259" key="6">
    <source>
        <dbReference type="Pfam" id="PF04085"/>
    </source>
</evidence>
<dbReference type="InterPro" id="IPR055342">
    <property type="entry name" value="MreC_beta-barrel_core"/>
</dbReference>
<dbReference type="Gene3D" id="2.40.10.340">
    <property type="entry name" value="Rod shape-determining protein MreC, domain 1"/>
    <property type="match status" value="1"/>
</dbReference>
<dbReference type="Pfam" id="PF04085">
    <property type="entry name" value="MreC"/>
    <property type="match status" value="1"/>
</dbReference>
<evidence type="ECO:0000256" key="4">
    <source>
        <dbReference type="ARBA" id="ARBA00032089"/>
    </source>
</evidence>
<dbReference type="PANTHER" id="PTHR34138:SF1">
    <property type="entry name" value="CELL SHAPE-DETERMINING PROTEIN MREC"/>
    <property type="match status" value="1"/>
</dbReference>
<dbReference type="GO" id="GO:0008360">
    <property type="term" value="P:regulation of cell shape"/>
    <property type="evidence" value="ECO:0007669"/>
    <property type="project" value="UniProtKB-KW"/>
</dbReference>
<feature type="transmembrane region" description="Helical" evidence="5">
    <location>
        <begin position="7"/>
        <end position="27"/>
    </location>
</feature>
<evidence type="ECO:0000313" key="7">
    <source>
        <dbReference type="EMBL" id="OGZ42985.1"/>
    </source>
</evidence>
<keyword evidence="3" id="KW-0133">Cell shape</keyword>
<dbReference type="InterPro" id="IPR042175">
    <property type="entry name" value="Cell/Rod_MreC_2"/>
</dbReference>
<organism evidence="7 8">
    <name type="scientific">Candidatus Ryanbacteria bacterium RIFCSPHIGHO2_01_45_13</name>
    <dbReference type="NCBI Taxonomy" id="1802112"/>
    <lineage>
        <taxon>Bacteria</taxon>
        <taxon>Candidatus Ryaniibacteriota</taxon>
    </lineage>
</organism>
<evidence type="ECO:0000256" key="1">
    <source>
        <dbReference type="ARBA" id="ARBA00009369"/>
    </source>
</evidence>
<dbReference type="GO" id="GO:0005886">
    <property type="term" value="C:plasma membrane"/>
    <property type="evidence" value="ECO:0007669"/>
    <property type="project" value="TreeGrafter"/>
</dbReference>